<dbReference type="InterPro" id="IPR000866">
    <property type="entry name" value="AhpC/TSA"/>
</dbReference>
<protein>
    <submittedName>
        <fullName evidence="3">TlpA family protein disulfide reductase</fullName>
    </submittedName>
</protein>
<dbReference type="GO" id="GO:0016209">
    <property type="term" value="F:antioxidant activity"/>
    <property type="evidence" value="ECO:0007669"/>
    <property type="project" value="InterPro"/>
</dbReference>
<dbReference type="PANTHER" id="PTHR42852:SF13">
    <property type="entry name" value="PROTEIN DIPZ"/>
    <property type="match status" value="1"/>
</dbReference>
<evidence type="ECO:0000313" key="4">
    <source>
        <dbReference type="Proteomes" id="UP000321820"/>
    </source>
</evidence>
<accession>A0A5B9EDY5</accession>
<evidence type="ECO:0000259" key="2">
    <source>
        <dbReference type="PROSITE" id="PS51352"/>
    </source>
</evidence>
<organism evidence="3 4">
    <name type="scientific">Terriglobus albidus</name>
    <dbReference type="NCBI Taxonomy" id="1592106"/>
    <lineage>
        <taxon>Bacteria</taxon>
        <taxon>Pseudomonadati</taxon>
        <taxon>Acidobacteriota</taxon>
        <taxon>Terriglobia</taxon>
        <taxon>Terriglobales</taxon>
        <taxon>Acidobacteriaceae</taxon>
        <taxon>Terriglobus</taxon>
    </lineage>
</organism>
<keyword evidence="1" id="KW-0732">Signal</keyword>
<evidence type="ECO:0000256" key="1">
    <source>
        <dbReference type="SAM" id="SignalP"/>
    </source>
</evidence>
<dbReference type="PANTHER" id="PTHR42852">
    <property type="entry name" value="THIOL:DISULFIDE INTERCHANGE PROTEIN DSBE"/>
    <property type="match status" value="1"/>
</dbReference>
<feature type="domain" description="Thioredoxin" evidence="2">
    <location>
        <begin position="31"/>
        <end position="172"/>
    </location>
</feature>
<dbReference type="GO" id="GO:0016491">
    <property type="term" value="F:oxidoreductase activity"/>
    <property type="evidence" value="ECO:0007669"/>
    <property type="project" value="InterPro"/>
</dbReference>
<dbReference type="EMBL" id="CP042806">
    <property type="protein sequence ID" value="QEE30232.1"/>
    <property type="molecule type" value="Genomic_DNA"/>
</dbReference>
<dbReference type="Gene3D" id="3.40.30.10">
    <property type="entry name" value="Glutaredoxin"/>
    <property type="match status" value="1"/>
</dbReference>
<feature type="signal peptide" evidence="1">
    <location>
        <begin position="1"/>
        <end position="32"/>
    </location>
</feature>
<gene>
    <name evidence="3" type="ORF">FTW19_20970</name>
</gene>
<dbReference type="OrthoDB" id="25753at2"/>
<dbReference type="InterPro" id="IPR050553">
    <property type="entry name" value="Thioredoxin_ResA/DsbE_sf"/>
</dbReference>
<name>A0A5B9EDY5_9BACT</name>
<dbReference type="CDD" id="cd02966">
    <property type="entry name" value="TlpA_like_family"/>
    <property type="match status" value="1"/>
</dbReference>
<dbReference type="AlphaFoldDB" id="A0A5B9EDY5"/>
<dbReference type="Pfam" id="PF00578">
    <property type="entry name" value="AhpC-TSA"/>
    <property type="match status" value="1"/>
</dbReference>
<evidence type="ECO:0000313" key="3">
    <source>
        <dbReference type="EMBL" id="QEE30232.1"/>
    </source>
</evidence>
<sequence length="187" mass="20938">MEVLRQKNTPFRALLCTFFAVVFALASQQGFAQGQALREPSALLTDLQGHRHLIEELHGTPAVINFWATWCMPCKSEMPRLVKLQERYPKVRFVAISIDNADTRAKIPALIAKRKFSLTVWQGASADTLKELALGELVPATVILDTDGMLVGRIEGEASEKDIASRLDWLLNGRQGKQPKLVQKNDW</sequence>
<dbReference type="SUPFAM" id="SSF52833">
    <property type="entry name" value="Thioredoxin-like"/>
    <property type="match status" value="1"/>
</dbReference>
<proteinExistence type="predicted"/>
<dbReference type="KEGG" id="talb:FTW19_20970"/>
<feature type="chain" id="PRO_5022712271" evidence="1">
    <location>
        <begin position="33"/>
        <end position="187"/>
    </location>
</feature>
<dbReference type="PROSITE" id="PS51352">
    <property type="entry name" value="THIOREDOXIN_2"/>
    <property type="match status" value="1"/>
</dbReference>
<dbReference type="InterPro" id="IPR036249">
    <property type="entry name" value="Thioredoxin-like_sf"/>
</dbReference>
<dbReference type="InterPro" id="IPR013766">
    <property type="entry name" value="Thioredoxin_domain"/>
</dbReference>
<keyword evidence="4" id="KW-1185">Reference proteome</keyword>
<dbReference type="Proteomes" id="UP000321820">
    <property type="component" value="Chromosome"/>
</dbReference>
<reference evidence="3 4" key="1">
    <citation type="submission" date="2019-08" db="EMBL/GenBank/DDBJ databases">
        <title>Complete genome sequence of Terriglobus albidus strain ORNL.</title>
        <authorList>
            <person name="Podar M."/>
        </authorList>
    </citation>
    <scope>NUCLEOTIDE SEQUENCE [LARGE SCALE GENOMIC DNA]</scope>
    <source>
        <strain evidence="3 4">ORNL</strain>
    </source>
</reference>